<evidence type="ECO:0000313" key="3">
    <source>
        <dbReference type="Proteomes" id="UP001549313"/>
    </source>
</evidence>
<dbReference type="Gene3D" id="3.90.226.10">
    <property type="entry name" value="2-enoyl-CoA Hydratase, Chain A, domain 1"/>
    <property type="match status" value="1"/>
</dbReference>
<sequence>MSLHSSLIRGAAAIALLTAGAPAPDARGAWSADYLALKQGMEAQYANLTWFASPESGRDLPALDRRTRAALEAATTEDEARAALMAFLGAFRDAHLVGRPALAPALPETKEPEEPDIKSADPANRACPALGYGGTQAPFSLPIETLAGFELETDGEEGAFRSGVMTVNGRRVGVVRIPSFSMDRYVSLCRQNWTAEGVDKGGDVNLSALERAMTAGWYRELAGILRGFADRKVDAVLVDIGGNGGGDDSGDIAARLFTDRLIKSSPLLIKKGAAAEAYRTEQVEEVERGLSLEPDAGGERILSQALTQLQNVNPSLPAGCDLSWVWREQRAWTPFGACSDLVQIGTAGGPLENLPAEAIPQPRIARRVSWSIDARDHWGAWSGPVYVLMDGRTASSAEMFAATLQNNGVARLAGVESAGAGCGAMGPDGKVSLPATGLVFNFPTCVRLRSNGEDEVAGLSPDLPLRQTQNESRRARAGRLFARIADEVAAKAAP</sequence>
<dbReference type="EMBL" id="JBEPTF010000001">
    <property type="protein sequence ID" value="MET4683285.1"/>
    <property type="molecule type" value="Genomic_DNA"/>
</dbReference>
<evidence type="ECO:0000259" key="1">
    <source>
        <dbReference type="Pfam" id="PF03572"/>
    </source>
</evidence>
<gene>
    <name evidence="2" type="ORF">ABIE19_001194</name>
</gene>
<dbReference type="SUPFAM" id="SSF52096">
    <property type="entry name" value="ClpP/crotonase"/>
    <property type="match status" value="1"/>
</dbReference>
<evidence type="ECO:0000313" key="2">
    <source>
        <dbReference type="EMBL" id="MET4683285.1"/>
    </source>
</evidence>
<reference evidence="2 3" key="1">
    <citation type="submission" date="2024-06" db="EMBL/GenBank/DDBJ databases">
        <title>Sorghum-associated microbial communities from plants grown in Nebraska, USA.</title>
        <authorList>
            <person name="Schachtman D."/>
        </authorList>
    </citation>
    <scope>NUCLEOTIDE SEQUENCE [LARGE SCALE GENOMIC DNA]</scope>
    <source>
        <strain evidence="2 3">2814</strain>
    </source>
</reference>
<proteinExistence type="predicted"/>
<dbReference type="InterPro" id="IPR029045">
    <property type="entry name" value="ClpP/crotonase-like_dom_sf"/>
</dbReference>
<dbReference type="Proteomes" id="UP001549313">
    <property type="component" value="Unassembled WGS sequence"/>
</dbReference>
<feature type="domain" description="Tail specific protease" evidence="1">
    <location>
        <begin position="172"/>
        <end position="462"/>
    </location>
</feature>
<name>A0ABV2R9N3_9CAUL</name>
<dbReference type="RefSeq" id="WP_354088209.1">
    <property type="nucleotide sequence ID" value="NZ_JBEPTF010000001.1"/>
</dbReference>
<comment type="caution">
    <text evidence="2">The sequence shown here is derived from an EMBL/GenBank/DDBJ whole genome shotgun (WGS) entry which is preliminary data.</text>
</comment>
<dbReference type="Pfam" id="PF03572">
    <property type="entry name" value="Peptidase_S41"/>
    <property type="match status" value="1"/>
</dbReference>
<keyword evidence="3" id="KW-1185">Reference proteome</keyword>
<accession>A0ABV2R9N3</accession>
<organism evidence="2 3">
    <name type="scientific">Brevundimonas faecalis</name>
    <dbReference type="NCBI Taxonomy" id="947378"/>
    <lineage>
        <taxon>Bacteria</taxon>
        <taxon>Pseudomonadati</taxon>
        <taxon>Pseudomonadota</taxon>
        <taxon>Alphaproteobacteria</taxon>
        <taxon>Caulobacterales</taxon>
        <taxon>Caulobacteraceae</taxon>
        <taxon>Brevundimonas</taxon>
    </lineage>
</organism>
<protein>
    <recommendedName>
        <fullName evidence="1">Tail specific protease domain-containing protein</fullName>
    </recommendedName>
</protein>
<dbReference type="InterPro" id="IPR005151">
    <property type="entry name" value="Tail-specific_protease"/>
</dbReference>